<protein>
    <submittedName>
        <fullName evidence="1">Uncharacterized protein</fullName>
    </submittedName>
</protein>
<dbReference type="OrthoDB" id="8067731at2759"/>
<evidence type="ECO:0000313" key="2">
    <source>
        <dbReference type="Proteomes" id="UP000786811"/>
    </source>
</evidence>
<proteinExistence type="predicted"/>
<reference evidence="1" key="1">
    <citation type="submission" date="2021-04" db="EMBL/GenBank/DDBJ databases">
        <authorList>
            <person name="Chebbi M.A.C M."/>
        </authorList>
    </citation>
    <scope>NUCLEOTIDE SEQUENCE</scope>
</reference>
<dbReference type="AlphaFoldDB" id="A0A8J2EN81"/>
<organism evidence="1 2">
    <name type="scientific">Cotesia congregata</name>
    <name type="common">Parasitoid wasp</name>
    <name type="synonym">Apanteles congregatus</name>
    <dbReference type="NCBI Taxonomy" id="51543"/>
    <lineage>
        <taxon>Eukaryota</taxon>
        <taxon>Metazoa</taxon>
        <taxon>Ecdysozoa</taxon>
        <taxon>Arthropoda</taxon>
        <taxon>Hexapoda</taxon>
        <taxon>Insecta</taxon>
        <taxon>Pterygota</taxon>
        <taxon>Neoptera</taxon>
        <taxon>Endopterygota</taxon>
        <taxon>Hymenoptera</taxon>
        <taxon>Apocrita</taxon>
        <taxon>Ichneumonoidea</taxon>
        <taxon>Braconidae</taxon>
        <taxon>Microgastrinae</taxon>
        <taxon>Cotesia</taxon>
    </lineage>
</organism>
<gene>
    <name evidence="1" type="ORF">HICCMSTLAB_LOCUS1404</name>
</gene>
<dbReference type="Proteomes" id="UP000786811">
    <property type="component" value="Unassembled WGS sequence"/>
</dbReference>
<name>A0A8J2EN81_COTCN</name>
<keyword evidence="2" id="KW-1185">Reference proteome</keyword>
<comment type="caution">
    <text evidence="1">The sequence shown here is derived from an EMBL/GenBank/DDBJ whole genome shotgun (WGS) entry which is preliminary data.</text>
</comment>
<accession>A0A8J2EN81</accession>
<sequence length="67" mass="8123">MVGDLIPKDNEVWMFYLKLRQIIDIITAPKLLRSHSILLDELVKDYDTLYWDFGWFVFVQFQSKIQK</sequence>
<dbReference type="EMBL" id="CAJNRD030001116">
    <property type="protein sequence ID" value="CAG5075250.1"/>
    <property type="molecule type" value="Genomic_DNA"/>
</dbReference>
<evidence type="ECO:0000313" key="1">
    <source>
        <dbReference type="EMBL" id="CAG5075250.1"/>
    </source>
</evidence>